<dbReference type="InterPro" id="IPR012338">
    <property type="entry name" value="Beta-lactam/transpept-like"/>
</dbReference>
<dbReference type="Gene3D" id="3.30.1390.30">
    <property type="entry name" value="Penicillin-binding protein 2a, domain 3"/>
    <property type="match status" value="1"/>
</dbReference>
<reference evidence="9" key="1">
    <citation type="journal article" date="2019" name="Int. J. Syst. Evol. Microbiol.">
        <title>The Global Catalogue of Microorganisms (GCM) 10K type strain sequencing project: providing services to taxonomists for standard genome sequencing and annotation.</title>
        <authorList>
            <consortium name="The Broad Institute Genomics Platform"/>
            <consortium name="The Broad Institute Genome Sequencing Center for Infectious Disease"/>
            <person name="Wu L."/>
            <person name="Ma J."/>
        </authorList>
    </citation>
    <scope>NUCLEOTIDE SEQUENCE [LARGE SCALE GENOMIC DNA]</scope>
    <source>
        <strain evidence="9">CGMCC 4.7289</strain>
    </source>
</reference>
<evidence type="ECO:0000313" key="9">
    <source>
        <dbReference type="Proteomes" id="UP001595816"/>
    </source>
</evidence>
<evidence type="ECO:0000256" key="2">
    <source>
        <dbReference type="ARBA" id="ARBA00007171"/>
    </source>
</evidence>
<dbReference type="InterPro" id="IPR050515">
    <property type="entry name" value="Beta-lactam/transpept"/>
</dbReference>
<feature type="chain" id="PRO_5046595357" evidence="4">
    <location>
        <begin position="24"/>
        <end position="646"/>
    </location>
</feature>
<dbReference type="PROSITE" id="PS51257">
    <property type="entry name" value="PROKAR_LIPOPROTEIN"/>
    <property type="match status" value="1"/>
</dbReference>
<dbReference type="Pfam" id="PF05223">
    <property type="entry name" value="MecA_N"/>
    <property type="match status" value="1"/>
</dbReference>
<evidence type="ECO:0000256" key="1">
    <source>
        <dbReference type="ARBA" id="ARBA00004370"/>
    </source>
</evidence>
<dbReference type="Gene3D" id="3.40.710.10">
    <property type="entry name" value="DD-peptidase/beta-lactamase superfamily"/>
    <property type="match status" value="1"/>
</dbReference>
<comment type="subcellular location">
    <subcellularLocation>
        <location evidence="1">Membrane</location>
    </subcellularLocation>
</comment>
<comment type="similarity">
    <text evidence="2">Belongs to the transpeptidase family.</text>
</comment>
<feature type="domain" description="Penicillin-binding protein dimerisation" evidence="6">
    <location>
        <begin position="157"/>
        <end position="319"/>
    </location>
</feature>
<evidence type="ECO:0000256" key="4">
    <source>
        <dbReference type="SAM" id="SignalP"/>
    </source>
</evidence>
<dbReference type="RefSeq" id="WP_253760881.1">
    <property type="nucleotide sequence ID" value="NZ_JAMZDZ010000001.1"/>
</dbReference>
<evidence type="ECO:0000313" key="8">
    <source>
        <dbReference type="EMBL" id="MFC4133319.1"/>
    </source>
</evidence>
<feature type="domain" description="NTF2-like N-terminal transpeptidase" evidence="7">
    <location>
        <begin position="57"/>
        <end position="149"/>
    </location>
</feature>
<feature type="signal peptide" evidence="4">
    <location>
        <begin position="1"/>
        <end position="23"/>
    </location>
</feature>
<evidence type="ECO:0000259" key="6">
    <source>
        <dbReference type="Pfam" id="PF03717"/>
    </source>
</evidence>
<organism evidence="8 9">
    <name type="scientific">Hamadaea flava</name>
    <dbReference type="NCBI Taxonomy" id="1742688"/>
    <lineage>
        <taxon>Bacteria</taxon>
        <taxon>Bacillati</taxon>
        <taxon>Actinomycetota</taxon>
        <taxon>Actinomycetes</taxon>
        <taxon>Micromonosporales</taxon>
        <taxon>Micromonosporaceae</taxon>
        <taxon>Hamadaea</taxon>
    </lineage>
</organism>
<keyword evidence="4" id="KW-0732">Signal</keyword>
<dbReference type="PANTHER" id="PTHR30627">
    <property type="entry name" value="PEPTIDOGLYCAN D,D-TRANSPEPTIDASE"/>
    <property type="match status" value="1"/>
</dbReference>
<dbReference type="EMBL" id="JBHSAY010000010">
    <property type="protein sequence ID" value="MFC4133319.1"/>
    <property type="molecule type" value="Genomic_DNA"/>
</dbReference>
<name>A0ABV8LU19_9ACTN</name>
<comment type="caution">
    <text evidence="8">The sequence shown here is derived from an EMBL/GenBank/DDBJ whole genome shotgun (WGS) entry which is preliminary data.</text>
</comment>
<proteinExistence type="inferred from homology"/>
<dbReference type="InterPro" id="IPR007887">
    <property type="entry name" value="MecA_N"/>
</dbReference>
<dbReference type="InterPro" id="IPR001460">
    <property type="entry name" value="PCN-bd_Tpept"/>
</dbReference>
<sequence>MYAPSRRLLTATLAALLAATSLAACTKEPEPGSALDAFAAGWPGMGSGSWDGKVTFVDPDSKAVSGTDVATQLKAYAGTLTPPTAKVEGKPTVTKDTATGKLHLNWTLPDGAHWEYSTDVKLAKGKVGGEDAWNVVWQPQVVHPDLQPGASLATKQVKAQRGGIVDAKGEALVSSRQVVVVGVEPQKITNLPALTALLDAAFKSIKVAVDLGDLAARVKEAKPDSFVELVTLRREAYDQIRKDIRDLDGTVFREETRELAPNRVFGRALFGSVGEATKEIMDANPGKYQAGDQVGLFGLEKKYDERLRGTDGFQVFITSKTSAGTTREQQVYDTDAVNGQPLKVTLETKAQNAADAALATKTDRRTAIVAMRISDGHVIAVANGPDGGGDNLAFVAQVPPGSTFKVVTAFGVLDNGSITSNTVVNCPKTFTVDGRTFKNSHDFELGAVPFHTDIAKSCNTAFASLAPKLGPDGLAAAGTALGLGTKWDMGVDCFTGAVSSGGSAAERAAASFGQGTTIVSPVAMVGAIAAVARGQWKQPIVLLDPSPAAVAPDGPTLKTSTLNQLRPALREVVTSGTGKALADVPGGAVSGKTGTAEYDANPAHTHAWFVGWQGDIAFAVFVENGGDSTSSAVPLAESFLRALNKA</sequence>
<dbReference type="SUPFAM" id="SSF56519">
    <property type="entry name" value="Penicillin binding protein dimerisation domain"/>
    <property type="match status" value="1"/>
</dbReference>
<dbReference type="PANTHER" id="PTHR30627:SF24">
    <property type="entry name" value="PENICILLIN-BINDING PROTEIN 4B"/>
    <property type="match status" value="1"/>
</dbReference>
<evidence type="ECO:0000259" key="7">
    <source>
        <dbReference type="Pfam" id="PF05223"/>
    </source>
</evidence>
<protein>
    <submittedName>
        <fullName evidence="8">Penicillin-binding transpeptidase domain-containing protein</fullName>
    </submittedName>
</protein>
<dbReference type="Gene3D" id="3.90.1310.10">
    <property type="entry name" value="Penicillin-binding protein 2a (Domain 2)"/>
    <property type="match status" value="1"/>
</dbReference>
<evidence type="ECO:0000256" key="3">
    <source>
        <dbReference type="ARBA" id="ARBA00023136"/>
    </source>
</evidence>
<gene>
    <name evidence="8" type="ORF">ACFOZ4_22140</name>
</gene>
<keyword evidence="9" id="KW-1185">Reference proteome</keyword>
<keyword evidence="3" id="KW-0472">Membrane</keyword>
<evidence type="ECO:0000259" key="5">
    <source>
        <dbReference type="Pfam" id="PF00905"/>
    </source>
</evidence>
<feature type="domain" description="Penicillin-binding protein transpeptidase" evidence="5">
    <location>
        <begin position="367"/>
        <end position="637"/>
    </location>
</feature>
<dbReference type="Proteomes" id="UP001595816">
    <property type="component" value="Unassembled WGS sequence"/>
</dbReference>
<dbReference type="Pfam" id="PF00905">
    <property type="entry name" value="Transpeptidase"/>
    <property type="match status" value="1"/>
</dbReference>
<accession>A0ABV8LU19</accession>
<dbReference type="Pfam" id="PF03717">
    <property type="entry name" value="PBP_dimer"/>
    <property type="match status" value="1"/>
</dbReference>
<dbReference type="InterPro" id="IPR036138">
    <property type="entry name" value="PBP_dimer_sf"/>
</dbReference>
<dbReference type="SUPFAM" id="SSF56601">
    <property type="entry name" value="beta-lactamase/transpeptidase-like"/>
    <property type="match status" value="1"/>
</dbReference>
<dbReference type="InterPro" id="IPR005311">
    <property type="entry name" value="PBP_dimer"/>
</dbReference>